<dbReference type="eggNOG" id="COG4172">
    <property type="taxonomic scope" value="Bacteria"/>
</dbReference>
<dbReference type="SUPFAM" id="SSF52540">
    <property type="entry name" value="P-loop containing nucleoside triphosphate hydrolases"/>
    <property type="match status" value="2"/>
</dbReference>
<dbReference type="SMART" id="SM00382">
    <property type="entry name" value="AAA"/>
    <property type="match status" value="2"/>
</dbReference>
<sequence length="532" mass="58127">MTGVRRIVEIKNLCVWFPGDQEPAVNGVSLSLEAGQTLGLVGESGSGKSVTALALMGLLPPAARCTAERLELNATDILRANAKTVRALRGNSAAMVFQEPLSALNPLHTIERQITEPLQWHTGLSGANARKKAIELLEMVEIKEPAAKLTTYPHQLSGGQRQRVMIAMALSTSPRVLIADEPTTALDVTVQRQILDLLQRLQHNFDMALMLISHDLAMIKDVTADTAVMKQGRLVENRPTAELWAEPHHPYTSALINAEPHGAPVPARATAPVLLDAAGLRAWFPIKKGVFKRTVGHVKAVDGVDLRVRQGHAVGIVGESGSGKTTLGMALLRLAHSRGQILFDGQRIDSLRSSQLRFLRRRLQIIFQDPFGSLNPRLDTTAIIAEGLKVHESLGESDRIQRVVQTMELVGLDPAWRHRYPHEFSGGQRQRLAIARALILRPSLVVLDEPTSSLDRSIQSQILVLLRRLQKELGLSYLFISHDLKLVRALCHEVLVMHGGSCVEHGATEAVLSEPQAPSTRRLVSAAFGEAG</sequence>
<dbReference type="GO" id="GO:0005524">
    <property type="term" value="F:ATP binding"/>
    <property type="evidence" value="ECO:0007669"/>
    <property type="project" value="UniProtKB-KW"/>
</dbReference>
<accession>C8X512</accession>
<dbReference type="NCBIfam" id="NF007739">
    <property type="entry name" value="PRK10419.1"/>
    <property type="match status" value="2"/>
</dbReference>
<dbReference type="OrthoDB" id="9809450at2"/>
<organism evidence="6 7">
    <name type="scientific">Desulfohalobium retbaense (strain ATCC 49708 / DSM 5692 / JCM 16813 / HR100)</name>
    <dbReference type="NCBI Taxonomy" id="485915"/>
    <lineage>
        <taxon>Bacteria</taxon>
        <taxon>Pseudomonadati</taxon>
        <taxon>Thermodesulfobacteriota</taxon>
        <taxon>Desulfovibrionia</taxon>
        <taxon>Desulfovibrionales</taxon>
        <taxon>Desulfohalobiaceae</taxon>
        <taxon>Desulfohalobium</taxon>
    </lineage>
</organism>
<feature type="domain" description="ABC transporter" evidence="5">
    <location>
        <begin position="8"/>
        <end position="256"/>
    </location>
</feature>
<dbReference type="PROSITE" id="PS50893">
    <property type="entry name" value="ABC_TRANSPORTER_2"/>
    <property type="match status" value="2"/>
</dbReference>
<dbReference type="PANTHER" id="PTHR43776">
    <property type="entry name" value="TRANSPORT ATP-BINDING PROTEIN"/>
    <property type="match status" value="1"/>
</dbReference>
<evidence type="ECO:0000313" key="7">
    <source>
        <dbReference type="Proteomes" id="UP000001052"/>
    </source>
</evidence>
<dbReference type="FunFam" id="3.40.50.300:FF:000016">
    <property type="entry name" value="Oligopeptide ABC transporter ATP-binding component"/>
    <property type="match status" value="1"/>
</dbReference>
<dbReference type="AlphaFoldDB" id="C8X512"/>
<comment type="similarity">
    <text evidence="1">Belongs to the ABC transporter superfamily.</text>
</comment>
<evidence type="ECO:0000256" key="3">
    <source>
        <dbReference type="ARBA" id="ARBA00022741"/>
    </source>
</evidence>
<keyword evidence="7" id="KW-1185">Reference proteome</keyword>
<evidence type="ECO:0000256" key="4">
    <source>
        <dbReference type="ARBA" id="ARBA00022840"/>
    </source>
</evidence>
<feature type="domain" description="ABC transporter" evidence="5">
    <location>
        <begin position="286"/>
        <end position="524"/>
    </location>
</feature>
<dbReference type="EMBL" id="CP001734">
    <property type="protein sequence ID" value="ACV69509.1"/>
    <property type="molecule type" value="Genomic_DNA"/>
</dbReference>
<dbReference type="InterPro" id="IPR003439">
    <property type="entry name" value="ABC_transporter-like_ATP-bd"/>
</dbReference>
<dbReference type="Proteomes" id="UP000001052">
    <property type="component" value="Chromosome"/>
</dbReference>
<dbReference type="GO" id="GO:0055085">
    <property type="term" value="P:transmembrane transport"/>
    <property type="evidence" value="ECO:0007669"/>
    <property type="project" value="UniProtKB-ARBA"/>
</dbReference>
<dbReference type="RefSeq" id="WP_015752650.1">
    <property type="nucleotide sequence ID" value="NC_013223.1"/>
</dbReference>
<dbReference type="InterPro" id="IPR003593">
    <property type="entry name" value="AAA+_ATPase"/>
</dbReference>
<dbReference type="GO" id="GO:0015833">
    <property type="term" value="P:peptide transport"/>
    <property type="evidence" value="ECO:0007669"/>
    <property type="project" value="InterPro"/>
</dbReference>
<dbReference type="InterPro" id="IPR017871">
    <property type="entry name" value="ABC_transporter-like_CS"/>
</dbReference>
<dbReference type="KEGG" id="drt:Dret_2225"/>
<dbReference type="NCBIfam" id="NF008453">
    <property type="entry name" value="PRK11308.1"/>
    <property type="match status" value="2"/>
</dbReference>
<reference evidence="7" key="1">
    <citation type="submission" date="2009-09" db="EMBL/GenBank/DDBJ databases">
        <title>The complete chromosome of Desulfohalobium retbaense DSM 5692.</title>
        <authorList>
            <consortium name="US DOE Joint Genome Institute (JGI-PGF)"/>
            <person name="Lucas S."/>
            <person name="Copeland A."/>
            <person name="Lapidus A."/>
            <person name="Glavina del Rio T."/>
            <person name="Dalin E."/>
            <person name="Tice H."/>
            <person name="Bruce D."/>
            <person name="Goodwin L."/>
            <person name="Pitluck S."/>
            <person name="Kyrpides N."/>
            <person name="Mavromatis K."/>
            <person name="Ivanova N."/>
            <person name="Mikhailova N."/>
            <person name="Munk A.C."/>
            <person name="Brettin T."/>
            <person name="Detter J.C."/>
            <person name="Han C."/>
            <person name="Tapia R."/>
            <person name="Larimer F."/>
            <person name="Land M."/>
            <person name="Hauser L."/>
            <person name="Markowitz V."/>
            <person name="Cheng J.-F."/>
            <person name="Hugenholtz P."/>
            <person name="Woyke T."/>
            <person name="Wu D."/>
            <person name="Spring S."/>
            <person name="Klenk H.-P."/>
            <person name="Eisen J.A."/>
        </authorList>
    </citation>
    <scope>NUCLEOTIDE SEQUENCE [LARGE SCALE GENOMIC DNA]</scope>
    <source>
        <strain evidence="7">DSM 5692</strain>
    </source>
</reference>
<name>C8X512_DESRD</name>
<dbReference type="STRING" id="485915.Dret_2225"/>
<dbReference type="InterPro" id="IPR013563">
    <property type="entry name" value="Oligopep_ABC_C"/>
</dbReference>
<dbReference type="Pfam" id="PF00005">
    <property type="entry name" value="ABC_tran"/>
    <property type="match status" value="2"/>
</dbReference>
<dbReference type="InterPro" id="IPR027417">
    <property type="entry name" value="P-loop_NTPase"/>
</dbReference>
<dbReference type="Gene3D" id="3.40.50.300">
    <property type="entry name" value="P-loop containing nucleotide triphosphate hydrolases"/>
    <property type="match status" value="2"/>
</dbReference>
<dbReference type="PROSITE" id="PS00211">
    <property type="entry name" value="ABC_TRANSPORTER_1"/>
    <property type="match status" value="2"/>
</dbReference>
<dbReference type="PANTHER" id="PTHR43776:SF7">
    <property type="entry name" value="D,D-DIPEPTIDE TRANSPORT ATP-BINDING PROTEIN DDPF-RELATED"/>
    <property type="match status" value="1"/>
</dbReference>
<dbReference type="HOGENOM" id="CLU_000604_86_0_7"/>
<protein>
    <submittedName>
        <fullName evidence="6">ABC transporter related protein</fullName>
    </submittedName>
</protein>
<evidence type="ECO:0000313" key="6">
    <source>
        <dbReference type="EMBL" id="ACV69509.1"/>
    </source>
</evidence>
<evidence type="ECO:0000256" key="2">
    <source>
        <dbReference type="ARBA" id="ARBA00022448"/>
    </source>
</evidence>
<reference evidence="6 7" key="2">
    <citation type="journal article" date="2010" name="Stand. Genomic Sci.">
        <title>Complete genome sequence of Desulfohalobium retbaense type strain (HR(100)).</title>
        <authorList>
            <person name="Spring S."/>
            <person name="Nolan M."/>
            <person name="Lapidus A."/>
            <person name="Glavina Del Rio T."/>
            <person name="Copeland A."/>
            <person name="Tice H."/>
            <person name="Cheng J.F."/>
            <person name="Lucas S."/>
            <person name="Land M."/>
            <person name="Chen F."/>
            <person name="Bruce D."/>
            <person name="Goodwin L."/>
            <person name="Pitluck S."/>
            <person name="Ivanova N."/>
            <person name="Mavromatis K."/>
            <person name="Mikhailova N."/>
            <person name="Pati A."/>
            <person name="Chen A."/>
            <person name="Palaniappan K."/>
            <person name="Hauser L."/>
            <person name="Chang Y.J."/>
            <person name="Jeffries C.D."/>
            <person name="Munk C."/>
            <person name="Kiss H."/>
            <person name="Chain P."/>
            <person name="Han C."/>
            <person name="Brettin T."/>
            <person name="Detter J.C."/>
            <person name="Schuler E."/>
            <person name="Goker M."/>
            <person name="Rohde M."/>
            <person name="Bristow J."/>
            <person name="Eisen J.A."/>
            <person name="Markowitz V."/>
            <person name="Hugenholtz P."/>
            <person name="Kyrpides N.C."/>
            <person name="Klenk H.P."/>
        </authorList>
    </citation>
    <scope>NUCLEOTIDE SEQUENCE [LARGE SCALE GENOMIC DNA]</scope>
    <source>
        <strain evidence="6 7">DSM 5692</strain>
    </source>
</reference>
<keyword evidence="3" id="KW-0547">Nucleotide-binding</keyword>
<gene>
    <name evidence="6" type="ordered locus">Dret_2225</name>
</gene>
<evidence type="ECO:0000259" key="5">
    <source>
        <dbReference type="PROSITE" id="PS50893"/>
    </source>
</evidence>
<dbReference type="InterPro" id="IPR050319">
    <property type="entry name" value="ABC_transp_ATP-bind"/>
</dbReference>
<keyword evidence="4" id="KW-0067">ATP-binding</keyword>
<evidence type="ECO:0000256" key="1">
    <source>
        <dbReference type="ARBA" id="ARBA00005417"/>
    </source>
</evidence>
<dbReference type="CDD" id="cd03257">
    <property type="entry name" value="ABC_NikE_OppD_transporters"/>
    <property type="match status" value="2"/>
</dbReference>
<dbReference type="GO" id="GO:0016887">
    <property type="term" value="F:ATP hydrolysis activity"/>
    <property type="evidence" value="ECO:0007669"/>
    <property type="project" value="InterPro"/>
</dbReference>
<keyword evidence="2" id="KW-0813">Transport</keyword>
<dbReference type="Pfam" id="PF08352">
    <property type="entry name" value="oligo_HPY"/>
    <property type="match status" value="1"/>
</dbReference>
<proteinExistence type="inferred from homology"/>